<evidence type="ECO:0000256" key="9">
    <source>
        <dbReference type="ARBA" id="ARBA00023242"/>
    </source>
</evidence>
<evidence type="ECO:0000313" key="15">
    <source>
        <dbReference type="EMBL" id="CAF3952707.1"/>
    </source>
</evidence>
<dbReference type="HAMAP" id="MF_00039">
    <property type="entry name" value="Adenylate_kinase_AK6"/>
    <property type="match status" value="1"/>
</dbReference>
<comment type="catalytic activity">
    <reaction evidence="10">
        <text>ATP + H2O = ADP + phosphate + H(+)</text>
        <dbReference type="Rhea" id="RHEA:13065"/>
        <dbReference type="ChEBI" id="CHEBI:15377"/>
        <dbReference type="ChEBI" id="CHEBI:15378"/>
        <dbReference type="ChEBI" id="CHEBI:30616"/>
        <dbReference type="ChEBI" id="CHEBI:43474"/>
        <dbReference type="ChEBI" id="CHEBI:456216"/>
    </reaction>
</comment>
<evidence type="ECO:0000256" key="6">
    <source>
        <dbReference type="ARBA" id="ARBA00022741"/>
    </source>
</evidence>
<feature type="compositionally biased region" description="Polar residues" evidence="11">
    <location>
        <begin position="175"/>
        <end position="189"/>
    </location>
</feature>
<feature type="region of interest" description="Disordered" evidence="11">
    <location>
        <begin position="175"/>
        <end position="211"/>
    </location>
</feature>
<feature type="binding site" evidence="10">
    <location>
        <position position="13"/>
    </location>
    <ligand>
        <name>ATP</name>
        <dbReference type="ChEBI" id="CHEBI:30616"/>
    </ligand>
</feature>
<feature type="binding site" evidence="10">
    <location>
        <position position="16"/>
    </location>
    <ligand>
        <name>ATP</name>
        <dbReference type="ChEBI" id="CHEBI:30616"/>
    </ligand>
</feature>
<dbReference type="GO" id="GO:0042274">
    <property type="term" value="P:ribosomal small subunit biogenesis"/>
    <property type="evidence" value="ECO:0007669"/>
    <property type="project" value="UniProtKB-UniRule"/>
</dbReference>
<evidence type="ECO:0000256" key="4">
    <source>
        <dbReference type="ARBA" id="ARBA00022552"/>
    </source>
</evidence>
<comment type="caution">
    <text evidence="12">The sequence shown here is derived from an EMBL/GenBank/DDBJ whole genome shotgun (WGS) entry which is preliminary data.</text>
</comment>
<evidence type="ECO:0000256" key="10">
    <source>
        <dbReference type="HAMAP-Rule" id="MF_03173"/>
    </source>
</evidence>
<feature type="binding site" evidence="10">
    <location>
        <position position="15"/>
    </location>
    <ligand>
        <name>ATP</name>
        <dbReference type="ChEBI" id="CHEBI:30616"/>
    </ligand>
</feature>
<dbReference type="SUPFAM" id="SSF52540">
    <property type="entry name" value="P-loop containing nucleoside triphosphate hydrolases"/>
    <property type="match status" value="1"/>
</dbReference>
<feature type="binding site" evidence="10">
    <location>
        <position position="17"/>
    </location>
    <ligand>
        <name>ATP</name>
        <dbReference type="ChEBI" id="CHEBI:30616"/>
    </ligand>
</feature>
<accession>A0A813W9R0</accession>
<dbReference type="InterPro" id="IPR027417">
    <property type="entry name" value="P-loop_NTPase"/>
</dbReference>
<dbReference type="EC" id="2.7.4.3" evidence="10"/>
<dbReference type="GO" id="GO:0005524">
    <property type="term" value="F:ATP binding"/>
    <property type="evidence" value="ECO:0007669"/>
    <property type="project" value="UniProtKB-KW"/>
</dbReference>
<proteinExistence type="inferred from homology"/>
<dbReference type="EMBL" id="CAJNOQ010000952">
    <property type="protein sequence ID" value="CAF0854395.1"/>
    <property type="molecule type" value="Genomic_DNA"/>
</dbReference>
<sequence>MDRPNIIICGTPGVGKSRLCQDLCQKCPELRYININDIAQEKSLYIEYDDDNECQVLDDERVQDFLEEKYFRLKESGLVIDYHSAEIIPDDGQIQGIFVLRTDNDVLYYRLQQRNYSTKKIDQNIQSEIFQVCLDEANESFDQNIVHELRNNDEKDYQRNLEYLINWIQNWPSINTNDKPPQVSQSNGDESSDTAMKKSPNLSNAKRQKTS</sequence>
<dbReference type="GO" id="GO:0005634">
    <property type="term" value="C:nucleus"/>
    <property type="evidence" value="ECO:0007669"/>
    <property type="project" value="UniProtKB-SubCell"/>
</dbReference>
<dbReference type="InterPro" id="IPR020618">
    <property type="entry name" value="Adenyl_kinase_AK6"/>
</dbReference>
<dbReference type="FunFam" id="3.40.50.300:FF:000372">
    <property type="entry name" value="Adenylate kinase isoenzyme 6 homolog"/>
    <property type="match status" value="1"/>
</dbReference>
<protein>
    <recommendedName>
        <fullName evidence="10">Adenylate kinase isoenzyme 6 homolog</fullName>
        <shortName evidence="10">AK6</shortName>
        <ecNumber evidence="10">2.7.4.3</ecNumber>
    </recommendedName>
    <alternativeName>
        <fullName evidence="10">Dual activity adenylate kinase/ATPase</fullName>
        <shortName evidence="10">AK/ATPase</shortName>
    </alternativeName>
</protein>
<evidence type="ECO:0000256" key="7">
    <source>
        <dbReference type="ARBA" id="ARBA00022777"/>
    </source>
</evidence>
<gene>
    <name evidence="12" type="ORF">GPM918_LOCUS6249</name>
    <name evidence="13" type="ORF">OVA965_LOCUS21490</name>
    <name evidence="14" type="ORF">SRO942_LOCUS6249</name>
    <name evidence="15" type="ORF">TMI583_LOCUS22147</name>
</gene>
<dbReference type="PANTHER" id="PTHR12595">
    <property type="entry name" value="POS9-ACTIVATING FACTOR FAP7-RELATED"/>
    <property type="match status" value="1"/>
</dbReference>
<keyword evidence="4 10" id="KW-0698">rRNA processing</keyword>
<dbReference type="EMBL" id="CAJOBC010000952">
    <property type="protein sequence ID" value="CAF3642158.1"/>
    <property type="molecule type" value="Genomic_DNA"/>
</dbReference>
<evidence type="ECO:0000313" key="14">
    <source>
        <dbReference type="EMBL" id="CAF3642158.1"/>
    </source>
</evidence>
<dbReference type="GO" id="GO:0004017">
    <property type="term" value="F:AMP kinase activity"/>
    <property type="evidence" value="ECO:0007669"/>
    <property type="project" value="UniProtKB-UniRule"/>
</dbReference>
<keyword evidence="2 10" id="KW-0963">Cytoplasm</keyword>
<dbReference type="GO" id="GO:0005737">
    <property type="term" value="C:cytoplasm"/>
    <property type="evidence" value="ECO:0007669"/>
    <property type="project" value="UniProtKB-SubCell"/>
</dbReference>
<evidence type="ECO:0000256" key="2">
    <source>
        <dbReference type="ARBA" id="ARBA00022490"/>
    </source>
</evidence>
<evidence type="ECO:0000256" key="11">
    <source>
        <dbReference type="SAM" id="MobiDB-lite"/>
    </source>
</evidence>
<evidence type="ECO:0000313" key="12">
    <source>
        <dbReference type="EMBL" id="CAF0854395.1"/>
    </source>
</evidence>
<evidence type="ECO:0000256" key="5">
    <source>
        <dbReference type="ARBA" id="ARBA00022679"/>
    </source>
</evidence>
<dbReference type="EMBL" id="CAJNOK010011795">
    <property type="protein sequence ID" value="CAF1148658.1"/>
    <property type="molecule type" value="Genomic_DNA"/>
</dbReference>
<feature type="binding site" evidence="10">
    <location>
        <position position="114"/>
    </location>
    <ligand>
        <name>ATP</name>
        <dbReference type="ChEBI" id="CHEBI:30616"/>
    </ligand>
</feature>
<comment type="subcellular location">
    <subcellularLocation>
        <location evidence="10">Cytoplasm</location>
    </subcellularLocation>
    <subcellularLocation>
        <location evidence="10">Nucleus</location>
    </subcellularLocation>
</comment>
<keyword evidence="3 10" id="KW-0690">Ribosome biogenesis</keyword>
<keyword evidence="8 10" id="KW-0067">ATP-binding</keyword>
<feature type="region of interest" description="LID" evidence="10">
    <location>
        <begin position="113"/>
        <end position="123"/>
    </location>
</feature>
<evidence type="ECO:0000256" key="3">
    <source>
        <dbReference type="ARBA" id="ARBA00022517"/>
    </source>
</evidence>
<keyword evidence="7 10" id="KW-0418">Kinase</keyword>
<dbReference type="EMBL" id="CAJOBA010030009">
    <property type="protein sequence ID" value="CAF3952707.1"/>
    <property type="molecule type" value="Genomic_DNA"/>
</dbReference>
<dbReference type="Pfam" id="PF13238">
    <property type="entry name" value="AAA_18"/>
    <property type="match status" value="1"/>
</dbReference>
<dbReference type="GO" id="GO:0016887">
    <property type="term" value="F:ATP hydrolysis activity"/>
    <property type="evidence" value="ECO:0007669"/>
    <property type="project" value="UniProtKB-UniRule"/>
</dbReference>
<reference evidence="12" key="1">
    <citation type="submission" date="2021-02" db="EMBL/GenBank/DDBJ databases">
        <authorList>
            <person name="Nowell W R."/>
        </authorList>
    </citation>
    <scope>NUCLEOTIDE SEQUENCE</scope>
</reference>
<feature type="region of interest" description="NMPbind" evidence="10">
    <location>
        <begin position="34"/>
        <end position="57"/>
    </location>
</feature>
<comment type="caution">
    <text evidence="10">Lacks conserved residue(s) required for the propagation of feature annotation.</text>
</comment>
<dbReference type="Proteomes" id="UP000677228">
    <property type="component" value="Unassembled WGS sequence"/>
</dbReference>
<comment type="function">
    <text evidence="10">Broad-specificity nucleoside monophosphate (NMP) kinase that catalyzes the reversible transfer of the terminal phosphate group between nucleoside triphosphates and monophosphates. Has also ATPase activity. Involved in the late cytoplasmic maturation steps of the 40S ribosomal particles, specifically 18S rRNA maturation. While NMP activity is not required for ribosome maturation, ATPase activity is. Associates transiently with small ribosomal subunit protein uS11. ATP hydrolysis breaks the interaction with uS11. May temporarily remove uS11 from the ribosome to enable a conformational change of the ribosomal RNA that is needed for the final maturation step of the small ribosomal subunit. Its NMP activity may have a role in nuclear energy homeostasis.</text>
</comment>
<keyword evidence="5 10" id="KW-0808">Transferase</keyword>
<dbReference type="Proteomes" id="UP000663829">
    <property type="component" value="Unassembled WGS sequence"/>
</dbReference>
<dbReference type="GO" id="GO:0006364">
    <property type="term" value="P:rRNA processing"/>
    <property type="evidence" value="ECO:0007669"/>
    <property type="project" value="UniProtKB-KW"/>
</dbReference>
<organism evidence="12 16">
    <name type="scientific">Didymodactylos carnosus</name>
    <dbReference type="NCBI Taxonomy" id="1234261"/>
    <lineage>
        <taxon>Eukaryota</taxon>
        <taxon>Metazoa</taxon>
        <taxon>Spiralia</taxon>
        <taxon>Gnathifera</taxon>
        <taxon>Rotifera</taxon>
        <taxon>Eurotatoria</taxon>
        <taxon>Bdelloidea</taxon>
        <taxon>Philodinida</taxon>
        <taxon>Philodinidae</taxon>
        <taxon>Didymodactylos</taxon>
    </lineage>
</organism>
<comment type="catalytic activity">
    <reaction evidence="1 10">
        <text>AMP + ATP = 2 ADP</text>
        <dbReference type="Rhea" id="RHEA:12973"/>
        <dbReference type="ChEBI" id="CHEBI:30616"/>
        <dbReference type="ChEBI" id="CHEBI:456215"/>
        <dbReference type="ChEBI" id="CHEBI:456216"/>
        <dbReference type="EC" id="2.7.4.3"/>
    </reaction>
</comment>
<dbReference type="Proteomes" id="UP000682733">
    <property type="component" value="Unassembled WGS sequence"/>
</dbReference>
<comment type="similarity">
    <text evidence="10">Belongs to the adenylate kinase family. AK6 subfamily.</text>
</comment>
<evidence type="ECO:0000313" key="13">
    <source>
        <dbReference type="EMBL" id="CAF1148658.1"/>
    </source>
</evidence>
<keyword evidence="9 10" id="KW-0539">Nucleus</keyword>
<dbReference type="AlphaFoldDB" id="A0A813W9R0"/>
<keyword evidence="6 10" id="KW-0547">Nucleotide-binding</keyword>
<comment type="subunit">
    <text evidence="10">Monomer and homodimer. Interacts with small ribosomal subunit protein uS11. Not a structural component of 43S pre-ribosomes, but transiently interacts with them by binding to uS11.</text>
</comment>
<dbReference type="Gene3D" id="3.40.50.300">
    <property type="entry name" value="P-loop containing nucleotide triphosphate hydrolases"/>
    <property type="match status" value="1"/>
</dbReference>
<evidence type="ECO:0000313" key="16">
    <source>
        <dbReference type="Proteomes" id="UP000663829"/>
    </source>
</evidence>
<dbReference type="PANTHER" id="PTHR12595:SF0">
    <property type="entry name" value="ADENYLATE KINASE ISOENZYME 6"/>
    <property type="match status" value="1"/>
</dbReference>
<evidence type="ECO:0000256" key="8">
    <source>
        <dbReference type="ARBA" id="ARBA00022840"/>
    </source>
</evidence>
<dbReference type="OrthoDB" id="10251185at2759"/>
<keyword evidence="16" id="KW-1185">Reference proteome</keyword>
<evidence type="ECO:0000256" key="1">
    <source>
        <dbReference type="ARBA" id="ARBA00000582"/>
    </source>
</evidence>
<name>A0A813W9R0_9BILA</name>
<dbReference type="Proteomes" id="UP000681722">
    <property type="component" value="Unassembled WGS sequence"/>
</dbReference>